<sequence>MKTLDLYILRNVFLGFIAAAALLLPLFSTLDLVGELDDIGDEGYRLAQALQVVLMTMPRRAVELGPFIALLGGIAALGQLALSQELSIMRAAGISATRIGLTTLLAGALLAGALGAVDEFLASPLQQKAVQMRAHAKPDTDKDDSIWARKDGQVVRIGSLGTGRVPNHLEIFQFDERNRLQEYILAEHAEIQPGGIWQLHNVQLKRWDGESESVQQLEQLPWHAILPDTPLDEVTLPPESLSARQLRGYVHFLQSTGQPAIQFEIALWQKLGVPILILAMILFAVPFSFGPVRSNGLGSRLALGAVMGLLVYISNEILVSLGQLFKLNALLVGVLPALVLLGMALALVRRFDRSKP</sequence>
<evidence type="ECO:0000256" key="8">
    <source>
        <dbReference type="ARBA" id="ARBA00026081"/>
    </source>
</evidence>
<reference evidence="10 11" key="1">
    <citation type="submission" date="2019-03" db="EMBL/GenBank/DDBJ databases">
        <title>Genomic Encyclopedia of Type Strains, Phase IV (KMG-IV): sequencing the most valuable type-strain genomes for metagenomic binning, comparative biology and taxonomic classification.</title>
        <authorList>
            <person name="Goeker M."/>
        </authorList>
    </citation>
    <scope>NUCLEOTIDE SEQUENCE [LARGE SCALE GENOMIC DNA]</scope>
    <source>
        <strain evidence="10 11">DSM 2286</strain>
    </source>
</reference>
<comment type="subcellular location">
    <subcellularLocation>
        <location evidence="2">Cell membrane</location>
        <topology evidence="2">Multi-pass membrane protein</topology>
    </subcellularLocation>
</comment>
<evidence type="ECO:0000256" key="3">
    <source>
        <dbReference type="ARBA" id="ARBA00007725"/>
    </source>
</evidence>
<feature type="transmembrane region" description="Helical" evidence="9">
    <location>
        <begin position="95"/>
        <end position="117"/>
    </location>
</feature>
<organism evidence="10 11">
    <name type="scientific">Azotobacter chroococcum</name>
    <dbReference type="NCBI Taxonomy" id="353"/>
    <lineage>
        <taxon>Bacteria</taxon>
        <taxon>Pseudomonadati</taxon>
        <taxon>Pseudomonadota</taxon>
        <taxon>Gammaproteobacteria</taxon>
        <taxon>Pseudomonadales</taxon>
        <taxon>Pseudomonadaceae</taxon>
        <taxon>Azotobacter</taxon>
    </lineage>
</organism>
<keyword evidence="7 9" id="KW-0472">Membrane</keyword>
<keyword evidence="5 9" id="KW-0812">Transmembrane</keyword>
<protein>
    <submittedName>
        <fullName evidence="10">Lipopolysaccharide export system permease protein</fullName>
    </submittedName>
</protein>
<name>A0A4R1PNA1_9GAMM</name>
<dbReference type="Proteomes" id="UP000295169">
    <property type="component" value="Unassembled WGS sequence"/>
</dbReference>
<comment type="similarity">
    <text evidence="3">Belongs to the LptF/LptG family.</text>
</comment>
<feature type="transmembrane region" description="Helical" evidence="9">
    <location>
        <begin position="7"/>
        <end position="27"/>
    </location>
</feature>
<dbReference type="GO" id="GO:0043190">
    <property type="term" value="C:ATP-binding cassette (ABC) transporter complex"/>
    <property type="evidence" value="ECO:0007669"/>
    <property type="project" value="InterPro"/>
</dbReference>
<dbReference type="NCBIfam" id="TIGR04408">
    <property type="entry name" value="LptG_lptG"/>
    <property type="match status" value="1"/>
</dbReference>
<dbReference type="RefSeq" id="WP_131296853.1">
    <property type="nucleotide sequence ID" value="NZ_JBHLST010000045.1"/>
</dbReference>
<feature type="transmembrane region" description="Helical" evidence="9">
    <location>
        <begin position="64"/>
        <end position="83"/>
    </location>
</feature>
<dbReference type="Pfam" id="PF03739">
    <property type="entry name" value="LptF_LptG"/>
    <property type="match status" value="1"/>
</dbReference>
<feature type="transmembrane region" description="Helical" evidence="9">
    <location>
        <begin position="327"/>
        <end position="348"/>
    </location>
</feature>
<evidence type="ECO:0000256" key="5">
    <source>
        <dbReference type="ARBA" id="ARBA00022692"/>
    </source>
</evidence>
<accession>A0A4R1PNA1</accession>
<dbReference type="AlphaFoldDB" id="A0A4R1PNA1"/>
<comment type="function">
    <text evidence="1">Part of the ABC transporter complex LptBFG involved in the translocation of lipopolysaccharide (LPS) from the inner membrane to the outer membrane.</text>
</comment>
<dbReference type="EMBL" id="SMMU01000010">
    <property type="protein sequence ID" value="TCL31834.1"/>
    <property type="molecule type" value="Genomic_DNA"/>
</dbReference>
<evidence type="ECO:0000313" key="10">
    <source>
        <dbReference type="EMBL" id="TCL31834.1"/>
    </source>
</evidence>
<dbReference type="InterPro" id="IPR005495">
    <property type="entry name" value="LptG/LptF_permease"/>
</dbReference>
<comment type="caution">
    <text evidence="10">The sequence shown here is derived from an EMBL/GenBank/DDBJ whole genome shotgun (WGS) entry which is preliminary data.</text>
</comment>
<evidence type="ECO:0000256" key="1">
    <source>
        <dbReference type="ARBA" id="ARBA00002265"/>
    </source>
</evidence>
<gene>
    <name evidence="10" type="ORF">EV691_11014</name>
</gene>
<feature type="transmembrane region" description="Helical" evidence="9">
    <location>
        <begin position="301"/>
        <end position="321"/>
    </location>
</feature>
<evidence type="ECO:0000256" key="2">
    <source>
        <dbReference type="ARBA" id="ARBA00004651"/>
    </source>
</evidence>
<evidence type="ECO:0000256" key="7">
    <source>
        <dbReference type="ARBA" id="ARBA00023136"/>
    </source>
</evidence>
<dbReference type="PANTHER" id="PTHR33529:SF2">
    <property type="entry name" value="LIPOPOLYSACCHARIDE EXPORT SYSTEM PERMEASE PROTEIN LPTG"/>
    <property type="match status" value="1"/>
</dbReference>
<evidence type="ECO:0000256" key="4">
    <source>
        <dbReference type="ARBA" id="ARBA00022475"/>
    </source>
</evidence>
<keyword evidence="4" id="KW-1003">Cell membrane</keyword>
<evidence type="ECO:0000313" key="11">
    <source>
        <dbReference type="Proteomes" id="UP000295169"/>
    </source>
</evidence>
<proteinExistence type="inferred from homology"/>
<keyword evidence="6 9" id="KW-1133">Transmembrane helix</keyword>
<dbReference type="InterPro" id="IPR030923">
    <property type="entry name" value="LptG"/>
</dbReference>
<evidence type="ECO:0000256" key="9">
    <source>
        <dbReference type="SAM" id="Phobius"/>
    </source>
</evidence>
<dbReference type="GO" id="GO:0055085">
    <property type="term" value="P:transmembrane transport"/>
    <property type="evidence" value="ECO:0007669"/>
    <property type="project" value="InterPro"/>
</dbReference>
<evidence type="ECO:0000256" key="6">
    <source>
        <dbReference type="ARBA" id="ARBA00022989"/>
    </source>
</evidence>
<feature type="transmembrane region" description="Helical" evidence="9">
    <location>
        <begin position="271"/>
        <end position="289"/>
    </location>
</feature>
<dbReference type="GO" id="GO:0015920">
    <property type="term" value="P:lipopolysaccharide transport"/>
    <property type="evidence" value="ECO:0007669"/>
    <property type="project" value="TreeGrafter"/>
</dbReference>
<dbReference type="PANTHER" id="PTHR33529">
    <property type="entry name" value="SLR0882 PROTEIN-RELATED"/>
    <property type="match status" value="1"/>
</dbReference>
<comment type="subunit">
    <text evidence="8">Component of the lipopolysaccharide transport and assembly complex. The LptBFG transporter is composed of two ATP-binding proteins (LptB) and two transmembrane proteins (LptF and LptG).</text>
</comment>